<evidence type="ECO:0000313" key="2">
    <source>
        <dbReference type="EMBL" id="SBQ49682.1"/>
    </source>
</evidence>
<sequence>SPCASTYSCDNNSRSSSHVLLLPSGRLLSVLQLLLPPGSSSHPDLTCLPPASLQPEECKPQRPFLSSCLLPPKTISILTSVLSRFRPAERSSPESAVIPATSQRL</sequence>
<reference evidence="2" key="1">
    <citation type="submission" date="2016-05" db="EMBL/GenBank/DDBJ databases">
        <authorList>
            <person name="Lavstsen T."/>
            <person name="Jespersen J.S."/>
        </authorList>
    </citation>
    <scope>NUCLEOTIDE SEQUENCE</scope>
    <source>
        <tissue evidence="2">Brain</tissue>
    </source>
</reference>
<proteinExistence type="predicted"/>
<evidence type="ECO:0000256" key="1">
    <source>
        <dbReference type="SAM" id="MobiDB-lite"/>
    </source>
</evidence>
<feature type="region of interest" description="Disordered" evidence="1">
    <location>
        <begin position="86"/>
        <end position="105"/>
    </location>
</feature>
<gene>
    <name evidence="2" type="primary">Nfu_g_1_019965</name>
</gene>
<name>A0A1A8ES41_9TELE</name>
<organism evidence="2">
    <name type="scientific">Nothobranchius korthausae</name>
    <dbReference type="NCBI Taxonomy" id="1143690"/>
    <lineage>
        <taxon>Eukaryota</taxon>
        <taxon>Metazoa</taxon>
        <taxon>Chordata</taxon>
        <taxon>Craniata</taxon>
        <taxon>Vertebrata</taxon>
        <taxon>Euteleostomi</taxon>
        <taxon>Actinopterygii</taxon>
        <taxon>Neopterygii</taxon>
        <taxon>Teleostei</taxon>
        <taxon>Neoteleostei</taxon>
        <taxon>Acanthomorphata</taxon>
        <taxon>Ovalentaria</taxon>
        <taxon>Atherinomorphae</taxon>
        <taxon>Cyprinodontiformes</taxon>
        <taxon>Nothobranchiidae</taxon>
        <taxon>Nothobranchius</taxon>
    </lineage>
</organism>
<reference evidence="2" key="2">
    <citation type="submission" date="2016-06" db="EMBL/GenBank/DDBJ databases">
        <title>The genome of a short-lived fish provides insights into sex chromosome evolution and the genetic control of aging.</title>
        <authorList>
            <person name="Reichwald K."/>
            <person name="Felder M."/>
            <person name="Petzold A."/>
            <person name="Koch P."/>
            <person name="Groth M."/>
            <person name="Platzer M."/>
        </authorList>
    </citation>
    <scope>NUCLEOTIDE SEQUENCE</scope>
    <source>
        <tissue evidence="2">Brain</tissue>
    </source>
</reference>
<dbReference type="EMBL" id="HAEB01003155">
    <property type="protein sequence ID" value="SBQ49682.1"/>
    <property type="molecule type" value="Transcribed_RNA"/>
</dbReference>
<accession>A0A1A8ES41</accession>
<dbReference type="AlphaFoldDB" id="A0A1A8ES41"/>
<protein>
    <submittedName>
        <fullName evidence="2">Uncharacterized protein</fullName>
    </submittedName>
</protein>
<feature type="non-terminal residue" evidence="2">
    <location>
        <position position="1"/>
    </location>
</feature>